<dbReference type="PANTHER" id="PTHR24198">
    <property type="entry name" value="ANKYRIN REPEAT AND PROTEIN KINASE DOMAIN-CONTAINING PROTEIN"/>
    <property type="match status" value="1"/>
</dbReference>
<comment type="caution">
    <text evidence="4">The sequence shown here is derived from an EMBL/GenBank/DDBJ whole genome shotgun (WGS) entry which is preliminary data.</text>
</comment>
<accession>A0A8K1CLJ8</accession>
<dbReference type="InterPro" id="IPR036770">
    <property type="entry name" value="Ankyrin_rpt-contain_sf"/>
</dbReference>
<gene>
    <name evidence="4" type="ORF">Poli38472_009345</name>
</gene>
<sequence length="284" mass="31643">MRRLLRYLYSQGASYSTYCAEITEVMLESPLFKTLTSEGRVHTLAMMIKAATSMERVDTIRLLIAHGARVDDDTVMQLALKQADAAAVQVLAESGVSWLTYPHMKSDFCGHSTVARLLVRNGLDVQVKGDESSSVHIAALDQNVETLLVWLEEGYADVDVQCYGEKTPLTFAVTDCRYGNEEVRLQIIQTLPEYGADVRLRDFGGATVMFHALVLQDEAVVEMLIKAGADLCVRDEQNHSPYDRLMVTDSGQAFVNAHPQYFHPSSDRYQVESKIDATIPVMTL</sequence>
<dbReference type="InterPro" id="IPR002110">
    <property type="entry name" value="Ankyrin_rpt"/>
</dbReference>
<keyword evidence="5" id="KW-1185">Reference proteome</keyword>
<keyword evidence="2 3" id="KW-0040">ANK repeat</keyword>
<reference evidence="4" key="1">
    <citation type="submission" date="2019-03" db="EMBL/GenBank/DDBJ databases">
        <title>Long read genome sequence of the mycoparasitic Pythium oligandrum ATCC 38472 isolated from sugarbeet rhizosphere.</title>
        <authorList>
            <person name="Gaulin E."/>
        </authorList>
    </citation>
    <scope>NUCLEOTIDE SEQUENCE</scope>
    <source>
        <strain evidence="4">ATCC 38472_TT</strain>
    </source>
</reference>
<organism evidence="4 5">
    <name type="scientific">Pythium oligandrum</name>
    <name type="common">Mycoparasitic fungus</name>
    <dbReference type="NCBI Taxonomy" id="41045"/>
    <lineage>
        <taxon>Eukaryota</taxon>
        <taxon>Sar</taxon>
        <taxon>Stramenopiles</taxon>
        <taxon>Oomycota</taxon>
        <taxon>Peronosporomycetes</taxon>
        <taxon>Pythiales</taxon>
        <taxon>Pythiaceae</taxon>
        <taxon>Pythium</taxon>
    </lineage>
</organism>
<dbReference type="PROSITE" id="PS50088">
    <property type="entry name" value="ANK_REPEAT"/>
    <property type="match status" value="1"/>
</dbReference>
<evidence type="ECO:0000256" key="1">
    <source>
        <dbReference type="ARBA" id="ARBA00022737"/>
    </source>
</evidence>
<dbReference type="Gene3D" id="1.25.40.20">
    <property type="entry name" value="Ankyrin repeat-containing domain"/>
    <property type="match status" value="1"/>
</dbReference>
<dbReference type="PANTHER" id="PTHR24198:SF165">
    <property type="entry name" value="ANKYRIN REPEAT-CONTAINING PROTEIN-RELATED"/>
    <property type="match status" value="1"/>
</dbReference>
<dbReference type="AlphaFoldDB" id="A0A8K1CLJ8"/>
<evidence type="ECO:0000313" key="4">
    <source>
        <dbReference type="EMBL" id="TMW65178.1"/>
    </source>
</evidence>
<evidence type="ECO:0000313" key="5">
    <source>
        <dbReference type="Proteomes" id="UP000794436"/>
    </source>
</evidence>
<protein>
    <submittedName>
        <fullName evidence="4">Uncharacterized protein</fullName>
    </submittedName>
</protein>
<dbReference type="OrthoDB" id="124121at2759"/>
<proteinExistence type="predicted"/>
<dbReference type="Pfam" id="PF12796">
    <property type="entry name" value="Ank_2"/>
    <property type="match status" value="1"/>
</dbReference>
<feature type="repeat" description="ANK" evidence="3">
    <location>
        <begin position="204"/>
        <end position="236"/>
    </location>
</feature>
<keyword evidence="1" id="KW-0677">Repeat</keyword>
<evidence type="ECO:0000256" key="3">
    <source>
        <dbReference type="PROSITE-ProRule" id="PRU00023"/>
    </source>
</evidence>
<dbReference type="SMART" id="SM00248">
    <property type="entry name" value="ANK"/>
    <property type="match status" value="4"/>
</dbReference>
<dbReference type="SUPFAM" id="SSF48403">
    <property type="entry name" value="Ankyrin repeat"/>
    <property type="match status" value="1"/>
</dbReference>
<dbReference type="Proteomes" id="UP000794436">
    <property type="component" value="Unassembled WGS sequence"/>
</dbReference>
<dbReference type="EMBL" id="SPLM01000038">
    <property type="protein sequence ID" value="TMW65178.1"/>
    <property type="molecule type" value="Genomic_DNA"/>
</dbReference>
<evidence type="ECO:0000256" key="2">
    <source>
        <dbReference type="ARBA" id="ARBA00023043"/>
    </source>
</evidence>
<name>A0A8K1CLJ8_PYTOL</name>